<evidence type="ECO:0000313" key="2">
    <source>
        <dbReference type="Proteomes" id="UP000225954"/>
    </source>
</evidence>
<reference evidence="1 2" key="1">
    <citation type="journal article" date="2016" name="Genome Announc.">
        <title>Genome Sequences of Pseudomonas oryzihabitans Phage POR1 and Pseudomonas aeruginosa Phage PAE1.</title>
        <authorList>
            <person name="Dyson Z.A."/>
            <person name="Seviour R.J."/>
            <person name="Tucci J."/>
            <person name="Petrovski S."/>
        </authorList>
    </citation>
    <scope>NUCLEOTIDE SEQUENCE [LARGE SCALE GENOMIC DNA]</scope>
</reference>
<organism evidence="1 2">
    <name type="scientific">Pseudomonas phage POR1</name>
    <dbReference type="NCBI Taxonomy" id="1718594"/>
    <lineage>
        <taxon>Viruses</taxon>
        <taxon>Duplodnaviria</taxon>
        <taxon>Heunggongvirae</taxon>
        <taxon>Uroviricota</taxon>
        <taxon>Caudoviricetes</taxon>
        <taxon>Porunavirus</taxon>
        <taxon>Porunavirus POR1</taxon>
    </lineage>
</organism>
<dbReference type="Proteomes" id="UP000225954">
    <property type="component" value="Segment"/>
</dbReference>
<protein>
    <submittedName>
        <fullName evidence="1">Uncharacterized protein</fullName>
    </submittedName>
</protein>
<gene>
    <name evidence="1" type="ORF">POR1_9</name>
</gene>
<evidence type="ECO:0000313" key="1">
    <source>
        <dbReference type="EMBL" id="ALH46214.1"/>
    </source>
</evidence>
<proteinExistence type="predicted"/>
<accession>A0A0N9SH43</accession>
<sequence>MTVKDLGWIRVKSDANKLAGYFIEAGLFSDAISSEGEPLAQRGFFAEYGTQTAPARPWLSGGAAFVERVALKEIARIVQQIGRLPTDPEALLKPLAKAIATGIQTYAIDGPFAPNAESTKKRKGFNWPLVETGEMIDAIDGRVRHTSKLRGAWGRLNQ</sequence>
<name>A0A0N9SH43_9CAUD</name>
<dbReference type="EMBL" id="KT716399">
    <property type="protein sequence ID" value="ALH46214.1"/>
    <property type="molecule type" value="Genomic_DNA"/>
</dbReference>
<keyword evidence="2" id="KW-1185">Reference proteome</keyword>